<gene>
    <name evidence="1" type="ORF">SDC9_123516</name>
</gene>
<proteinExistence type="predicted"/>
<dbReference type="EMBL" id="VSSQ01027329">
    <property type="protein sequence ID" value="MPM76518.1"/>
    <property type="molecule type" value="Genomic_DNA"/>
</dbReference>
<dbReference type="AlphaFoldDB" id="A0A645CHX7"/>
<protein>
    <submittedName>
        <fullName evidence="1">Uncharacterized protein</fullName>
    </submittedName>
</protein>
<comment type="caution">
    <text evidence="1">The sequence shown here is derived from an EMBL/GenBank/DDBJ whole genome shotgun (WGS) entry which is preliminary data.</text>
</comment>
<sequence>MAGELAQRGDLLLNVANIVVHGRTVVAQHRVWETASGAGPVIEQIEARVLGVFLVSSVGHRDLLTSPSRLARTSVGCPFGHPTDTQPKAIGQ</sequence>
<organism evidence="1">
    <name type="scientific">bioreactor metagenome</name>
    <dbReference type="NCBI Taxonomy" id="1076179"/>
    <lineage>
        <taxon>unclassified sequences</taxon>
        <taxon>metagenomes</taxon>
        <taxon>ecological metagenomes</taxon>
    </lineage>
</organism>
<evidence type="ECO:0000313" key="1">
    <source>
        <dbReference type="EMBL" id="MPM76518.1"/>
    </source>
</evidence>
<reference evidence="1" key="1">
    <citation type="submission" date="2019-08" db="EMBL/GenBank/DDBJ databases">
        <authorList>
            <person name="Kucharzyk K."/>
            <person name="Murdoch R.W."/>
            <person name="Higgins S."/>
            <person name="Loffler F."/>
        </authorList>
    </citation>
    <scope>NUCLEOTIDE SEQUENCE</scope>
</reference>
<name>A0A645CHX7_9ZZZZ</name>
<accession>A0A645CHX7</accession>